<sequence>MESRRRSSGRIRNSSCLRTPARSCRRPGISVRGERAGSDSVVVRGVQRWPLAELRPQPSREPAVLAERIRRLLLDASARTAGAKLRWRAGAAPVKGLPLGGHLHFSGVALTAERLRALDNALALPLRLLEPDGAGRRRPRYGALGDFRTKSHGGFEYRTPPSWLVSPRLALGVLSLAKLAAEHARELAGCRPLDDDALRDAFYEGRLAPLRRAAASVRGALEALPAYARYGEATGYLFDAIEAGKVWNESADIRRGWRIPE</sequence>
<dbReference type="InterPro" id="IPR025681">
    <property type="entry name" value="COOH-NH2_lig"/>
</dbReference>
<proteinExistence type="predicted"/>
<comment type="caution">
    <text evidence="2">The sequence shown here is derived from an EMBL/GenBank/DDBJ whole genome shotgun (WGS) entry which is preliminary data.</text>
</comment>
<dbReference type="EMBL" id="JAPDIA010000008">
    <property type="protein sequence ID" value="MDG0813011.1"/>
    <property type="molecule type" value="Genomic_DNA"/>
</dbReference>
<accession>A0A9X4QV80</accession>
<evidence type="ECO:0000256" key="1">
    <source>
        <dbReference type="SAM" id="MobiDB-lite"/>
    </source>
</evidence>
<dbReference type="Pfam" id="PF14395">
    <property type="entry name" value="COOH-NH2_lig"/>
    <property type="match status" value="1"/>
</dbReference>
<reference evidence="2" key="1">
    <citation type="submission" date="2022-10" db="EMBL/GenBank/DDBJ databases">
        <title>Comparative genomic analysis of Cohnella hashimotonis sp. nov., isolated from the International Space Station.</title>
        <authorList>
            <person name="Simpson A."/>
            <person name="Venkateswaran K."/>
        </authorList>
    </citation>
    <scope>NUCLEOTIDE SEQUENCE</scope>
    <source>
        <strain evidence="2">DSM 28161</strain>
    </source>
</reference>
<keyword evidence="3" id="KW-1185">Reference proteome</keyword>
<dbReference type="AlphaFoldDB" id="A0A9X4QV80"/>
<evidence type="ECO:0000313" key="2">
    <source>
        <dbReference type="EMBL" id="MDG0813011.1"/>
    </source>
</evidence>
<evidence type="ECO:0000313" key="3">
    <source>
        <dbReference type="Proteomes" id="UP001153404"/>
    </source>
</evidence>
<protein>
    <submittedName>
        <fullName evidence="2">Uncharacterized protein</fullName>
    </submittedName>
</protein>
<feature type="region of interest" description="Disordered" evidence="1">
    <location>
        <begin position="1"/>
        <end position="32"/>
    </location>
</feature>
<organism evidence="2 3">
    <name type="scientific">Cohnella rhizosphaerae</name>
    <dbReference type="NCBI Taxonomy" id="1457232"/>
    <lineage>
        <taxon>Bacteria</taxon>
        <taxon>Bacillati</taxon>
        <taxon>Bacillota</taxon>
        <taxon>Bacilli</taxon>
        <taxon>Bacillales</taxon>
        <taxon>Paenibacillaceae</taxon>
        <taxon>Cohnella</taxon>
    </lineage>
</organism>
<name>A0A9X4QV80_9BACL</name>
<dbReference type="Proteomes" id="UP001153404">
    <property type="component" value="Unassembled WGS sequence"/>
</dbReference>
<gene>
    <name evidence="2" type="ORF">OMP40_29610</name>
</gene>
<dbReference type="RefSeq" id="WP_277536708.1">
    <property type="nucleotide sequence ID" value="NZ_JAPDIA010000008.1"/>
</dbReference>